<name>A0A265ND08_9BACI</name>
<dbReference type="RefSeq" id="WP_094884800.1">
    <property type="nucleotide sequence ID" value="NZ_NPMS01000002.1"/>
</dbReference>
<reference evidence="2 3" key="1">
    <citation type="submission" date="2017-08" db="EMBL/GenBank/DDBJ databases">
        <title>Virgibacillus indicus sp. nov. and Virgibacillus profoundi sp. nov, two moderately halophilic bacteria isolated from marine sediment by using the Microfluidic Streak Plate.</title>
        <authorList>
            <person name="Xu B."/>
            <person name="Hu B."/>
            <person name="Wang J."/>
            <person name="Zhu Y."/>
            <person name="Huang L."/>
            <person name="Du W."/>
            <person name="Huang Y."/>
        </authorList>
    </citation>
    <scope>NUCLEOTIDE SEQUENCE [LARGE SCALE GENOMIC DNA]</scope>
    <source>
        <strain evidence="2 3">IO3-P2-C2</strain>
    </source>
</reference>
<keyword evidence="1" id="KW-0812">Transmembrane</keyword>
<dbReference type="EMBL" id="NPMS01000002">
    <property type="protein sequence ID" value="OZU89354.1"/>
    <property type="molecule type" value="Genomic_DNA"/>
</dbReference>
<comment type="caution">
    <text evidence="2">The sequence shown here is derived from an EMBL/GenBank/DDBJ whole genome shotgun (WGS) entry which is preliminary data.</text>
</comment>
<protein>
    <submittedName>
        <fullName evidence="2">Uncharacterized protein</fullName>
    </submittedName>
</protein>
<accession>A0A265ND08</accession>
<gene>
    <name evidence="2" type="ORF">CIL03_06465</name>
</gene>
<organism evidence="2 3">
    <name type="scientific">Virgibacillus indicus</name>
    <dbReference type="NCBI Taxonomy" id="2024554"/>
    <lineage>
        <taxon>Bacteria</taxon>
        <taxon>Bacillati</taxon>
        <taxon>Bacillota</taxon>
        <taxon>Bacilli</taxon>
        <taxon>Bacillales</taxon>
        <taxon>Bacillaceae</taxon>
        <taxon>Virgibacillus</taxon>
    </lineage>
</organism>
<sequence>MKKYIFYLLMIGISLIIIISFYSNNDQNEKSNSNNTREGMGLNSNTIQIGLLDTNGKLIDNGSKLLEKKNKLDYTISIDNFIDNESEYKLIVLADFQQVSFTVSGEEFITYDFNIGANESKNIETRIDYKEPINEIVYLLIKEPNFLFKPEEITPEVMEAAGYLEQILTLRFSVDNGSKNIDFSNKFLENNSIPIVEAYLSANSSVLDPVFEKKSGEKLKLSIGNVLDEELELAVIQFVNWDQLEFEKGKDVEYLKVEPGKVYTKDIELPKVEKEKNYQVIAFYKPYSVSPSDYNSLFTFGTYRLVISPR</sequence>
<dbReference type="AlphaFoldDB" id="A0A265ND08"/>
<keyword evidence="3" id="KW-1185">Reference proteome</keyword>
<evidence type="ECO:0000256" key="1">
    <source>
        <dbReference type="SAM" id="Phobius"/>
    </source>
</evidence>
<proteinExistence type="predicted"/>
<keyword evidence="1" id="KW-1133">Transmembrane helix</keyword>
<dbReference type="Proteomes" id="UP000216498">
    <property type="component" value="Unassembled WGS sequence"/>
</dbReference>
<evidence type="ECO:0000313" key="2">
    <source>
        <dbReference type="EMBL" id="OZU89354.1"/>
    </source>
</evidence>
<dbReference type="OrthoDB" id="2933871at2"/>
<feature type="transmembrane region" description="Helical" evidence="1">
    <location>
        <begin position="5"/>
        <end position="23"/>
    </location>
</feature>
<keyword evidence="1" id="KW-0472">Membrane</keyword>
<evidence type="ECO:0000313" key="3">
    <source>
        <dbReference type="Proteomes" id="UP000216498"/>
    </source>
</evidence>